<evidence type="ECO:0000256" key="2">
    <source>
        <dbReference type="SAM" id="SignalP"/>
    </source>
</evidence>
<feature type="region of interest" description="Disordered" evidence="1">
    <location>
        <begin position="115"/>
        <end position="140"/>
    </location>
</feature>
<dbReference type="PROSITE" id="PS51257">
    <property type="entry name" value="PROKAR_LIPOPROTEIN"/>
    <property type="match status" value="1"/>
</dbReference>
<evidence type="ECO:0000256" key="1">
    <source>
        <dbReference type="SAM" id="MobiDB-lite"/>
    </source>
</evidence>
<keyword evidence="4" id="KW-1185">Reference proteome</keyword>
<keyword evidence="2" id="KW-0732">Signal</keyword>
<dbReference type="PATRIC" id="fig|742823.3.peg.1590"/>
<dbReference type="AlphaFoldDB" id="K1JT61"/>
<dbReference type="STRING" id="742823.HMPREF9465_01597"/>
<sequence length="147" mass="15892">MTKTRNCLSALCLIAVSTAACAAPSAPNDAPPPYAGDVKVEKPAPQSGPAARKPSAEEANPLLPSKADMEKAREERAHGHLPPKFDRQTKIEEVRDENNRVTEYVVTPGTTQIPYRIENRAERPIDSSPAGNSKSTLGTTKFIELGW</sequence>
<feature type="signal peptide" evidence="2">
    <location>
        <begin position="1"/>
        <end position="22"/>
    </location>
</feature>
<evidence type="ECO:0008006" key="5">
    <source>
        <dbReference type="Google" id="ProtNLM"/>
    </source>
</evidence>
<dbReference type="Proteomes" id="UP000005835">
    <property type="component" value="Unassembled WGS sequence"/>
</dbReference>
<feature type="chain" id="PRO_5003846523" description="DUF2782 domain-containing protein" evidence="2">
    <location>
        <begin position="23"/>
        <end position="147"/>
    </location>
</feature>
<evidence type="ECO:0000313" key="3">
    <source>
        <dbReference type="EMBL" id="EKB30907.1"/>
    </source>
</evidence>
<comment type="caution">
    <text evidence="3">The sequence shown here is derived from an EMBL/GenBank/DDBJ whole genome shotgun (WGS) entry which is preliminary data.</text>
</comment>
<proteinExistence type="predicted"/>
<reference evidence="3 4" key="1">
    <citation type="submission" date="2012-05" db="EMBL/GenBank/DDBJ databases">
        <title>The Genome Sequence of Sutterella wadsworthensis 2_1_59BFAA.</title>
        <authorList>
            <consortium name="The Broad Institute Genome Sequencing Platform"/>
            <person name="Earl A."/>
            <person name="Ward D."/>
            <person name="Feldgarden M."/>
            <person name="Gevers D."/>
            <person name="Daigneault M."/>
            <person name="Strauss J."/>
            <person name="Allen-Vercoe E."/>
            <person name="Walker B."/>
            <person name="Young S.K."/>
            <person name="Zeng Q."/>
            <person name="Gargeya S."/>
            <person name="Fitzgerald M."/>
            <person name="Haas B."/>
            <person name="Abouelleil A."/>
            <person name="Alvarado L."/>
            <person name="Arachchi H.M."/>
            <person name="Berlin A.M."/>
            <person name="Chapman S.B."/>
            <person name="Goldberg J."/>
            <person name="Griggs A."/>
            <person name="Gujja S."/>
            <person name="Hansen M."/>
            <person name="Howarth C."/>
            <person name="Imamovic A."/>
            <person name="Larimer J."/>
            <person name="McCowen C."/>
            <person name="Montmayeur A."/>
            <person name="Murphy C."/>
            <person name="Neiman D."/>
            <person name="Pearson M."/>
            <person name="Priest M."/>
            <person name="Roberts A."/>
            <person name="Saif S."/>
            <person name="Shea T."/>
            <person name="Sisk P."/>
            <person name="Sykes S."/>
            <person name="Wortman J."/>
            <person name="Nusbaum C."/>
            <person name="Birren B."/>
        </authorList>
    </citation>
    <scope>NUCLEOTIDE SEQUENCE [LARGE SCALE GENOMIC DNA]</scope>
    <source>
        <strain evidence="3 4">2_1_59BFAA</strain>
    </source>
</reference>
<feature type="compositionally biased region" description="Basic and acidic residues" evidence="1">
    <location>
        <begin position="67"/>
        <end position="94"/>
    </location>
</feature>
<feature type="compositionally biased region" description="Polar residues" evidence="1">
    <location>
        <begin position="129"/>
        <end position="139"/>
    </location>
</feature>
<dbReference type="EMBL" id="ADMG01000035">
    <property type="protein sequence ID" value="EKB30907.1"/>
    <property type="molecule type" value="Genomic_DNA"/>
</dbReference>
<protein>
    <recommendedName>
        <fullName evidence="5">DUF2782 domain-containing protein</fullName>
    </recommendedName>
</protein>
<dbReference type="RefSeq" id="WP_005435850.1">
    <property type="nucleotide sequence ID" value="NZ_JH815517.1"/>
</dbReference>
<accession>K1JT61</accession>
<evidence type="ECO:0000313" key="4">
    <source>
        <dbReference type="Proteomes" id="UP000005835"/>
    </source>
</evidence>
<gene>
    <name evidence="3" type="ORF">HMPREF9465_01597</name>
</gene>
<name>K1JT61_9BURK</name>
<dbReference type="HOGENOM" id="CLU_1805179_0_0_4"/>
<feature type="region of interest" description="Disordered" evidence="1">
    <location>
        <begin position="22"/>
        <end position="94"/>
    </location>
</feature>
<organism evidence="3 4">
    <name type="scientific">Sutterella wadsworthensis 2_1_59BFAA</name>
    <dbReference type="NCBI Taxonomy" id="742823"/>
    <lineage>
        <taxon>Bacteria</taxon>
        <taxon>Pseudomonadati</taxon>
        <taxon>Pseudomonadota</taxon>
        <taxon>Betaproteobacteria</taxon>
        <taxon>Burkholderiales</taxon>
        <taxon>Sutterellaceae</taxon>
        <taxon>Sutterella</taxon>
    </lineage>
</organism>
<dbReference type="eggNOG" id="ENOG5033PRB">
    <property type="taxonomic scope" value="Bacteria"/>
</dbReference>